<name>A0A1C2DAE8_9PSED</name>
<feature type="domain" description="HNH nuclease" evidence="1">
    <location>
        <begin position="183"/>
        <end position="242"/>
    </location>
</feature>
<reference evidence="2 3" key="1">
    <citation type="submission" date="2016-08" db="EMBL/GenBank/DDBJ databases">
        <title>Whole genome sequence of Pseudomonas graminis strain UASWS1507, a potential biological control agent for agriculture.</title>
        <authorList>
            <person name="Crovadore J."/>
            <person name="Calmin G."/>
            <person name="Chablais R."/>
            <person name="Cochard B."/>
            <person name="Lefort F."/>
        </authorList>
    </citation>
    <scope>NUCLEOTIDE SEQUENCE [LARGE SCALE GENOMIC DNA]</scope>
    <source>
        <strain evidence="2 3">UASWS1507</strain>
    </source>
</reference>
<dbReference type="CDD" id="cd00085">
    <property type="entry name" value="HNHc"/>
    <property type="match status" value="1"/>
</dbReference>
<comment type="caution">
    <text evidence="2">The sequence shown here is derived from an EMBL/GenBank/DDBJ whole genome shotgun (WGS) entry which is preliminary data.</text>
</comment>
<dbReference type="InterPro" id="IPR003615">
    <property type="entry name" value="HNH_nuc"/>
</dbReference>
<dbReference type="Pfam" id="PF26348">
    <property type="entry name" value="SRA_ScoMcrA"/>
    <property type="match status" value="1"/>
</dbReference>
<protein>
    <recommendedName>
        <fullName evidence="1">HNH nuclease domain-containing protein</fullName>
    </recommendedName>
</protein>
<dbReference type="SMART" id="SM00507">
    <property type="entry name" value="HNHc"/>
    <property type="match status" value="1"/>
</dbReference>
<dbReference type="Proteomes" id="UP000095143">
    <property type="component" value="Unassembled WGS sequence"/>
</dbReference>
<sequence length="285" mass="31606">MYQRQRDIHLPYGGSYQPGITRSTKSSAVFIFTGKSGEQYGYHDKKDDLGVYSYTGEGQTGDMTLSKGNLAILNHAREGRALHLFESLGHGKGHRYLDEFCCASYEWGEGLDKHGNKRRTIVFRLVPVSVNVQDEVKPDADNEEDEAVDMSLSAARKTALEASDTPEGDQNLVLKTVYARSKKVKRYVLLRADGTCESCGKPAPFYKVDGAPYLEPHHVNRLSDGGLDHPNFVGGVCPTCHREIHYGRDGSKKNEELRVAIMTKENALAKALQEAKRSKKSAVPT</sequence>
<gene>
    <name evidence="2" type="ORF">BBI10_25140</name>
</gene>
<evidence type="ECO:0000313" key="2">
    <source>
        <dbReference type="EMBL" id="OCX11709.1"/>
    </source>
</evidence>
<dbReference type="InterPro" id="IPR058712">
    <property type="entry name" value="SRA_ScoMcrA"/>
</dbReference>
<dbReference type="EMBL" id="MDEN01000069">
    <property type="protein sequence ID" value="OCX11709.1"/>
    <property type="molecule type" value="Genomic_DNA"/>
</dbReference>
<evidence type="ECO:0000313" key="3">
    <source>
        <dbReference type="Proteomes" id="UP000095143"/>
    </source>
</evidence>
<dbReference type="Gene3D" id="1.10.30.50">
    <property type="match status" value="1"/>
</dbReference>
<proteinExistence type="predicted"/>
<organism evidence="2 3">
    <name type="scientific">Pseudomonas graminis</name>
    <dbReference type="NCBI Taxonomy" id="158627"/>
    <lineage>
        <taxon>Bacteria</taxon>
        <taxon>Pseudomonadati</taxon>
        <taxon>Pseudomonadota</taxon>
        <taxon>Gammaproteobacteria</taxon>
        <taxon>Pseudomonadales</taxon>
        <taxon>Pseudomonadaceae</taxon>
        <taxon>Pseudomonas</taxon>
    </lineage>
</organism>
<accession>A0A1C2DAE8</accession>
<evidence type="ECO:0000259" key="1">
    <source>
        <dbReference type="SMART" id="SM00507"/>
    </source>
</evidence>
<dbReference type="AlphaFoldDB" id="A0A1C2DAE8"/>